<dbReference type="PANTHER" id="PTHR30004:SF6">
    <property type="entry name" value="D-THREONATE 4-PHOSPHATE DEHYDROGENASE"/>
    <property type="match status" value="1"/>
</dbReference>
<dbReference type="EMBL" id="BART01010377">
    <property type="protein sequence ID" value="GAG88407.1"/>
    <property type="molecule type" value="Genomic_DNA"/>
</dbReference>
<reference evidence="4" key="1">
    <citation type="journal article" date="2014" name="Front. Microbiol.">
        <title>High frequency of phylogenetically diverse reductive dehalogenase-homologous genes in deep subseafloor sedimentary metagenomes.</title>
        <authorList>
            <person name="Kawai M."/>
            <person name="Futagami T."/>
            <person name="Toyoda A."/>
            <person name="Takaki Y."/>
            <person name="Nishi S."/>
            <person name="Hori S."/>
            <person name="Arai W."/>
            <person name="Tsubouchi T."/>
            <person name="Morono Y."/>
            <person name="Uchiyama I."/>
            <person name="Ito T."/>
            <person name="Fujiyama A."/>
            <person name="Inagaki F."/>
            <person name="Takami H."/>
        </authorList>
    </citation>
    <scope>NUCLEOTIDE SEQUENCE</scope>
    <source>
        <strain evidence="4">Expedition CK06-06</strain>
    </source>
</reference>
<dbReference type="InterPro" id="IPR005255">
    <property type="entry name" value="PdxA_fam"/>
</dbReference>
<evidence type="ECO:0000256" key="1">
    <source>
        <dbReference type="ARBA" id="ARBA00022723"/>
    </source>
</evidence>
<name>X1C4Y4_9ZZZZ</name>
<keyword evidence="1" id="KW-0479">Metal-binding</keyword>
<gene>
    <name evidence="4" type="ORF">S01H4_22595</name>
</gene>
<organism evidence="4">
    <name type="scientific">marine sediment metagenome</name>
    <dbReference type="NCBI Taxonomy" id="412755"/>
    <lineage>
        <taxon>unclassified sequences</taxon>
        <taxon>metagenomes</taxon>
        <taxon>ecological metagenomes</taxon>
    </lineage>
</organism>
<dbReference type="AlphaFoldDB" id="X1C4Y4"/>
<protein>
    <recommendedName>
        <fullName evidence="5">4-hydroxythreonine-4-phosphate dehydrogenase</fullName>
    </recommendedName>
</protein>
<dbReference type="Pfam" id="PF04166">
    <property type="entry name" value="PdxA"/>
    <property type="match status" value="1"/>
</dbReference>
<dbReference type="GO" id="GO:0046872">
    <property type="term" value="F:metal ion binding"/>
    <property type="evidence" value="ECO:0007669"/>
    <property type="project" value="UniProtKB-KW"/>
</dbReference>
<proteinExistence type="predicted"/>
<comment type="caution">
    <text evidence="4">The sequence shown here is derived from an EMBL/GenBank/DDBJ whole genome shotgun (WGS) entry which is preliminary data.</text>
</comment>
<evidence type="ECO:0008006" key="5">
    <source>
        <dbReference type="Google" id="ProtNLM"/>
    </source>
</evidence>
<feature type="non-terminal residue" evidence="4">
    <location>
        <position position="147"/>
    </location>
</feature>
<evidence type="ECO:0000256" key="3">
    <source>
        <dbReference type="ARBA" id="ARBA00023027"/>
    </source>
</evidence>
<accession>X1C4Y4</accession>
<dbReference type="PANTHER" id="PTHR30004">
    <property type="entry name" value="4-HYDROXYTHREONINE-4-PHOSPHATE DEHYDROGENASE"/>
    <property type="match status" value="1"/>
</dbReference>
<keyword evidence="2" id="KW-0560">Oxidoreductase</keyword>
<sequence>METPLLGITMGDPSGVGPETIIKAWATTSLHAQCRPIAIGSSEVLQRAVDLLRAPITIVPIETPEQVCGDPTTLPCLEINSETAAQALPGCCDPRGGQAAYDAVVLAANLAKQQRIDGIVTAPLSKAALQAAGHLYPGHTEQGRIQA</sequence>
<dbReference type="GO" id="GO:0016491">
    <property type="term" value="F:oxidoreductase activity"/>
    <property type="evidence" value="ECO:0007669"/>
    <property type="project" value="UniProtKB-KW"/>
</dbReference>
<dbReference type="SUPFAM" id="SSF53659">
    <property type="entry name" value="Isocitrate/Isopropylmalate dehydrogenase-like"/>
    <property type="match status" value="1"/>
</dbReference>
<dbReference type="Gene3D" id="3.40.718.10">
    <property type="entry name" value="Isopropylmalate Dehydrogenase"/>
    <property type="match status" value="1"/>
</dbReference>
<keyword evidence="3" id="KW-0520">NAD</keyword>
<evidence type="ECO:0000313" key="4">
    <source>
        <dbReference type="EMBL" id="GAG88407.1"/>
    </source>
</evidence>
<evidence type="ECO:0000256" key="2">
    <source>
        <dbReference type="ARBA" id="ARBA00023002"/>
    </source>
</evidence>
<dbReference type="GO" id="GO:0051287">
    <property type="term" value="F:NAD binding"/>
    <property type="evidence" value="ECO:0007669"/>
    <property type="project" value="InterPro"/>
</dbReference>